<keyword evidence="1 5" id="KW-0489">Methyltransferase</keyword>
<dbReference type="CDD" id="cd02440">
    <property type="entry name" value="AdoMet_MTases"/>
    <property type="match status" value="1"/>
</dbReference>
<evidence type="ECO:0000256" key="1">
    <source>
        <dbReference type="ARBA" id="ARBA00022603"/>
    </source>
</evidence>
<dbReference type="GO" id="GO:0032259">
    <property type="term" value="P:methylation"/>
    <property type="evidence" value="ECO:0007669"/>
    <property type="project" value="UniProtKB-KW"/>
</dbReference>
<comment type="caution">
    <text evidence="5">The sequence shown here is derived from an EMBL/GenBank/DDBJ whole genome shotgun (WGS) entry which is preliminary data.</text>
</comment>
<dbReference type="GO" id="GO:0008168">
    <property type="term" value="F:methyltransferase activity"/>
    <property type="evidence" value="ECO:0007669"/>
    <property type="project" value="UniProtKB-KW"/>
</dbReference>
<keyword evidence="3" id="KW-0949">S-adenosyl-L-methionine</keyword>
<protein>
    <submittedName>
        <fullName evidence="5">SAM-dependent methyltransferase</fullName>
    </submittedName>
</protein>
<keyword evidence="6" id="KW-1185">Reference proteome</keyword>
<sequence>MGSTPADLPSVADYWNHNTAYHPWLVDIAAQHHGDVLDVGCGEGLLVQRLASVSRRVVGIDPDAVTVERARLRLHSTTNTLVDCCDFQGFTAPEQSFDVVAFVASIHHQPLREALVKARRLLKPGGELAVVGLAANTTIRDWAWSLLCMPIVRIGSRLHGETRDIGVPVTEPHENLDQIRQVANEVLPNAQLRRGLYYRYRLHWRNPR</sequence>
<dbReference type="Pfam" id="PF13649">
    <property type="entry name" value="Methyltransf_25"/>
    <property type="match status" value="1"/>
</dbReference>
<dbReference type="RefSeq" id="WP_051508225.1">
    <property type="nucleotide sequence ID" value="NZ_LQOX01000128.1"/>
</dbReference>
<dbReference type="InterPro" id="IPR041698">
    <property type="entry name" value="Methyltransf_25"/>
</dbReference>
<evidence type="ECO:0000259" key="4">
    <source>
        <dbReference type="Pfam" id="PF13649"/>
    </source>
</evidence>
<proteinExistence type="predicted"/>
<evidence type="ECO:0000313" key="5">
    <source>
        <dbReference type="EMBL" id="ORV64419.1"/>
    </source>
</evidence>
<dbReference type="Proteomes" id="UP000193738">
    <property type="component" value="Unassembled WGS sequence"/>
</dbReference>
<dbReference type="SUPFAM" id="SSF53335">
    <property type="entry name" value="S-adenosyl-L-methionine-dependent methyltransferases"/>
    <property type="match status" value="1"/>
</dbReference>
<evidence type="ECO:0000256" key="2">
    <source>
        <dbReference type="ARBA" id="ARBA00022679"/>
    </source>
</evidence>
<evidence type="ECO:0000313" key="6">
    <source>
        <dbReference type="Proteomes" id="UP000193738"/>
    </source>
</evidence>
<keyword evidence="2 5" id="KW-0808">Transferase</keyword>
<organism evidence="5 6">
    <name type="scientific">Mycobacterium gastri</name>
    <dbReference type="NCBI Taxonomy" id="1777"/>
    <lineage>
        <taxon>Bacteria</taxon>
        <taxon>Bacillati</taxon>
        <taxon>Actinomycetota</taxon>
        <taxon>Actinomycetes</taxon>
        <taxon>Mycobacteriales</taxon>
        <taxon>Mycobacteriaceae</taxon>
        <taxon>Mycobacterium</taxon>
    </lineage>
</organism>
<dbReference type="AlphaFoldDB" id="A0A1X1V5X6"/>
<evidence type="ECO:0000256" key="3">
    <source>
        <dbReference type="ARBA" id="ARBA00022691"/>
    </source>
</evidence>
<reference evidence="5 6" key="1">
    <citation type="submission" date="2016-01" db="EMBL/GenBank/DDBJ databases">
        <title>The new phylogeny of the genus Mycobacterium.</title>
        <authorList>
            <person name="Tarcisio F."/>
            <person name="Conor M."/>
            <person name="Antonella G."/>
            <person name="Elisabetta G."/>
            <person name="Giulia F.S."/>
            <person name="Sara T."/>
            <person name="Anna F."/>
            <person name="Clotilde B."/>
            <person name="Roberto B."/>
            <person name="Veronica D.S."/>
            <person name="Fabio R."/>
            <person name="Monica P."/>
            <person name="Olivier J."/>
            <person name="Enrico T."/>
            <person name="Nicola S."/>
        </authorList>
    </citation>
    <scope>NUCLEOTIDE SEQUENCE [LARGE SCALE GENOMIC DNA]</scope>
    <source>
        <strain evidence="5 6">DSM 43505</strain>
    </source>
</reference>
<dbReference type="EMBL" id="LQOX01000128">
    <property type="protein sequence ID" value="ORV64419.1"/>
    <property type="molecule type" value="Genomic_DNA"/>
</dbReference>
<dbReference type="PANTHER" id="PTHR43464:SF19">
    <property type="entry name" value="UBIQUINONE BIOSYNTHESIS O-METHYLTRANSFERASE, MITOCHONDRIAL"/>
    <property type="match status" value="1"/>
</dbReference>
<dbReference type="STRING" id="1777.AWC07_14415"/>
<gene>
    <name evidence="5" type="ORF">AWC07_14415</name>
</gene>
<feature type="domain" description="Methyltransferase" evidence="4">
    <location>
        <begin position="36"/>
        <end position="126"/>
    </location>
</feature>
<dbReference type="InterPro" id="IPR029063">
    <property type="entry name" value="SAM-dependent_MTases_sf"/>
</dbReference>
<accession>A0A1X1V5X6</accession>
<name>A0A1X1V5X6_MYCGS</name>
<dbReference type="Gene3D" id="3.40.50.150">
    <property type="entry name" value="Vaccinia Virus protein VP39"/>
    <property type="match status" value="1"/>
</dbReference>
<dbReference type="PANTHER" id="PTHR43464">
    <property type="entry name" value="METHYLTRANSFERASE"/>
    <property type="match status" value="1"/>
</dbReference>